<dbReference type="OrthoDB" id="9797895at2"/>
<comment type="caution">
    <text evidence="3">The sequence shown here is derived from an EMBL/GenBank/DDBJ whole genome shotgun (WGS) entry which is preliminary data.</text>
</comment>
<keyword evidence="2" id="KW-0456">Lyase</keyword>
<dbReference type="EMBL" id="JOTN01000003">
    <property type="protein sequence ID" value="KEK20456.1"/>
    <property type="molecule type" value="Genomic_DNA"/>
</dbReference>
<dbReference type="eggNOG" id="COG2138">
    <property type="taxonomic scope" value="Bacteria"/>
</dbReference>
<name>A0A073K1Q7_9BACI</name>
<dbReference type="PANTHER" id="PTHR33542">
    <property type="entry name" value="SIROHYDROCHLORIN FERROCHELATASE, CHLOROPLASTIC"/>
    <property type="match status" value="1"/>
</dbReference>
<accession>A0A073K1Q7</accession>
<sequence>MKAVLYICHGSRLQAARDEAISFVSACMKEVCAEVQEVCFLELANPSISEGFANCVRKGATEIIVVPVFLLAAVHVKEDIPAELEVMKRKYPDVSVVYGSPFGVSKSLVSAVMRGSGVKELGTHVTLLLVVRGSSDRETLANIDEIASLIGEESEVKKVEVCYLAAADPQFEEKLQSILQEEHGKIAVLPYLLFTGLLMKRIEREIRKVETKNIYVCPYLGGNRAFQDRLIQHTNEMVRRVDYVSTYSTVRR</sequence>
<reference evidence="3 4" key="1">
    <citation type="submission" date="2014-06" db="EMBL/GenBank/DDBJ databases">
        <title>Draft genome sequence of Bacillus manliponensis JCM 15802 (MCCC 1A00708).</title>
        <authorList>
            <person name="Lai Q."/>
            <person name="Liu Y."/>
            <person name="Shao Z."/>
        </authorList>
    </citation>
    <scope>NUCLEOTIDE SEQUENCE [LARGE SCALE GENOMIC DNA]</scope>
    <source>
        <strain evidence="3 4">JCM 15802</strain>
    </source>
</reference>
<dbReference type="GO" id="GO:0046872">
    <property type="term" value="F:metal ion binding"/>
    <property type="evidence" value="ECO:0007669"/>
    <property type="project" value="UniProtKB-KW"/>
</dbReference>
<dbReference type="SUPFAM" id="SSF53800">
    <property type="entry name" value="Chelatase"/>
    <property type="match status" value="1"/>
</dbReference>
<evidence type="ECO:0000256" key="1">
    <source>
        <dbReference type="ARBA" id="ARBA00022723"/>
    </source>
</evidence>
<organism evidence="3 4">
    <name type="scientific">Bacillus manliponensis</name>
    <dbReference type="NCBI Taxonomy" id="574376"/>
    <lineage>
        <taxon>Bacteria</taxon>
        <taxon>Bacillati</taxon>
        <taxon>Bacillota</taxon>
        <taxon>Bacilli</taxon>
        <taxon>Bacillales</taxon>
        <taxon>Bacillaceae</taxon>
        <taxon>Bacillus</taxon>
        <taxon>Bacillus cereus group</taxon>
    </lineage>
</organism>
<dbReference type="CDD" id="cd03414">
    <property type="entry name" value="CbiX_SirB_C"/>
    <property type="match status" value="1"/>
</dbReference>
<dbReference type="InterPro" id="IPR002762">
    <property type="entry name" value="CbiX-like"/>
</dbReference>
<dbReference type="CDD" id="cd03416">
    <property type="entry name" value="CbiX_SirB_N"/>
    <property type="match status" value="1"/>
</dbReference>
<dbReference type="Proteomes" id="UP000027822">
    <property type="component" value="Unassembled WGS sequence"/>
</dbReference>
<keyword evidence="1" id="KW-0479">Metal-binding</keyword>
<dbReference type="PANTHER" id="PTHR33542:SF3">
    <property type="entry name" value="SIROHYDROCHLORIN FERROCHELATASE, CHLOROPLASTIC"/>
    <property type="match status" value="1"/>
</dbReference>
<dbReference type="STRING" id="574376.BAMA_13625"/>
<protein>
    <submittedName>
        <fullName evidence="3">Cobalamin biosynthesis protein CbiX</fullName>
    </submittedName>
</protein>
<dbReference type="Pfam" id="PF01903">
    <property type="entry name" value="CbiX"/>
    <property type="match status" value="2"/>
</dbReference>
<dbReference type="InterPro" id="IPR050963">
    <property type="entry name" value="Sirohydro_Cobaltochel/CbiX"/>
</dbReference>
<evidence type="ECO:0000256" key="2">
    <source>
        <dbReference type="ARBA" id="ARBA00023239"/>
    </source>
</evidence>
<proteinExistence type="predicted"/>
<dbReference type="RefSeq" id="WP_034636523.1">
    <property type="nucleotide sequence ID" value="NZ_CBCSJC010000004.1"/>
</dbReference>
<evidence type="ECO:0000313" key="4">
    <source>
        <dbReference type="Proteomes" id="UP000027822"/>
    </source>
</evidence>
<dbReference type="Gene3D" id="3.40.50.1400">
    <property type="match status" value="2"/>
</dbReference>
<keyword evidence="4" id="KW-1185">Reference proteome</keyword>
<evidence type="ECO:0000313" key="3">
    <source>
        <dbReference type="EMBL" id="KEK20456.1"/>
    </source>
</evidence>
<gene>
    <name evidence="3" type="ORF">BAMA_13625</name>
</gene>
<dbReference type="GO" id="GO:0016829">
    <property type="term" value="F:lyase activity"/>
    <property type="evidence" value="ECO:0007669"/>
    <property type="project" value="UniProtKB-KW"/>
</dbReference>
<dbReference type="AlphaFoldDB" id="A0A073K1Q7"/>